<dbReference type="InterPro" id="IPR002934">
    <property type="entry name" value="Polymerase_NTP_transf_dom"/>
</dbReference>
<evidence type="ECO:0000313" key="2">
    <source>
        <dbReference type="EMBL" id="TFZ02336.1"/>
    </source>
</evidence>
<keyword evidence="2" id="KW-0808">Transferase</keyword>
<organism evidence="2 3">
    <name type="scientific">Ramlibacter henchirensis</name>
    <dbReference type="NCBI Taxonomy" id="204072"/>
    <lineage>
        <taxon>Bacteria</taxon>
        <taxon>Pseudomonadati</taxon>
        <taxon>Pseudomonadota</taxon>
        <taxon>Betaproteobacteria</taxon>
        <taxon>Burkholderiales</taxon>
        <taxon>Comamonadaceae</taxon>
        <taxon>Ramlibacter</taxon>
    </lineage>
</organism>
<name>A0A4Z0BSR1_9BURK</name>
<reference evidence="2 3" key="1">
    <citation type="submission" date="2019-03" db="EMBL/GenBank/DDBJ databases">
        <title>Ramlibacter henchirensis DSM 14656, whole genome shotgun sequence.</title>
        <authorList>
            <person name="Zhang X."/>
            <person name="Feng G."/>
            <person name="Zhu H."/>
        </authorList>
    </citation>
    <scope>NUCLEOTIDE SEQUENCE [LARGE SCALE GENOMIC DNA]</scope>
    <source>
        <strain evidence="2 3">DSM 14656</strain>
    </source>
</reference>
<dbReference type="OrthoDB" id="8223306at2"/>
<dbReference type="SUPFAM" id="SSF81301">
    <property type="entry name" value="Nucleotidyltransferase"/>
    <property type="match status" value="1"/>
</dbReference>
<proteinExistence type="predicted"/>
<comment type="caution">
    <text evidence="2">The sequence shown here is derived from an EMBL/GenBank/DDBJ whole genome shotgun (WGS) entry which is preliminary data.</text>
</comment>
<dbReference type="AlphaFoldDB" id="A0A4Z0BSR1"/>
<dbReference type="RefSeq" id="WP_135263863.1">
    <property type="nucleotide sequence ID" value="NZ_SMLM01000002.1"/>
</dbReference>
<accession>A0A4Z0BSR1</accession>
<keyword evidence="3" id="KW-1185">Reference proteome</keyword>
<dbReference type="SUPFAM" id="SSF46785">
    <property type="entry name" value="Winged helix' DNA-binding domain"/>
    <property type="match status" value="1"/>
</dbReference>
<feature type="domain" description="Polymerase nucleotidyl transferase" evidence="1">
    <location>
        <begin position="97"/>
        <end position="156"/>
    </location>
</feature>
<dbReference type="GO" id="GO:0016779">
    <property type="term" value="F:nucleotidyltransferase activity"/>
    <property type="evidence" value="ECO:0007669"/>
    <property type="project" value="InterPro"/>
</dbReference>
<evidence type="ECO:0000313" key="3">
    <source>
        <dbReference type="Proteomes" id="UP000298180"/>
    </source>
</evidence>
<dbReference type="Pfam" id="PF01909">
    <property type="entry name" value="NTP_transf_2"/>
    <property type="match status" value="1"/>
</dbReference>
<dbReference type="InterPro" id="IPR036390">
    <property type="entry name" value="WH_DNA-bd_sf"/>
</dbReference>
<sequence>MDATLAYLFGSRTKARLLRALFSTPHEAFHLRGLASLAGVDAGNAVKVLRGLVAVGLVKQVADARGTRYQADEGSPLHAALRQLFLAADALLHDLREVAQALPAEQVHVFGSMARGTAGPDSDVDMLVVGDLSTIEAQAAFKRVARKHKREVSVLVVDRDTLRKQVAEGTAFWRDVLAHPVITLKGDNIDAALGPPTLAR</sequence>
<dbReference type="EMBL" id="SMLM01000002">
    <property type="protein sequence ID" value="TFZ02336.1"/>
    <property type="molecule type" value="Genomic_DNA"/>
</dbReference>
<dbReference type="InterPro" id="IPR043519">
    <property type="entry name" value="NT_sf"/>
</dbReference>
<gene>
    <name evidence="2" type="ORF">EZ313_13785</name>
</gene>
<evidence type="ECO:0000259" key="1">
    <source>
        <dbReference type="Pfam" id="PF01909"/>
    </source>
</evidence>
<dbReference type="CDD" id="cd05403">
    <property type="entry name" value="NT_KNTase_like"/>
    <property type="match status" value="1"/>
</dbReference>
<dbReference type="Proteomes" id="UP000298180">
    <property type="component" value="Unassembled WGS sequence"/>
</dbReference>
<protein>
    <submittedName>
        <fullName evidence="2">Nucleotidyltransferase domain-containing protein</fullName>
    </submittedName>
</protein>
<dbReference type="Gene3D" id="3.30.460.10">
    <property type="entry name" value="Beta Polymerase, domain 2"/>
    <property type="match status" value="1"/>
</dbReference>